<evidence type="ECO:0000313" key="2">
    <source>
        <dbReference type="EMBL" id="MFD0727466.1"/>
    </source>
</evidence>
<evidence type="ECO:0000313" key="3">
    <source>
        <dbReference type="Proteomes" id="UP001597110"/>
    </source>
</evidence>
<reference evidence="3" key="1">
    <citation type="journal article" date="2019" name="Int. J. Syst. Evol. Microbiol.">
        <title>The Global Catalogue of Microorganisms (GCM) 10K type strain sequencing project: providing services to taxonomists for standard genome sequencing and annotation.</title>
        <authorList>
            <consortium name="The Broad Institute Genomics Platform"/>
            <consortium name="The Broad Institute Genome Sequencing Center for Infectious Disease"/>
            <person name="Wu L."/>
            <person name="Ma J."/>
        </authorList>
    </citation>
    <scope>NUCLEOTIDE SEQUENCE [LARGE SCALE GENOMIC DNA]</scope>
    <source>
        <strain evidence="3">CCUG 55585</strain>
    </source>
</reference>
<proteinExistence type="predicted"/>
<feature type="signal peptide" evidence="1">
    <location>
        <begin position="1"/>
        <end position="21"/>
    </location>
</feature>
<comment type="caution">
    <text evidence="2">The sequence shown here is derived from an EMBL/GenBank/DDBJ whole genome shotgun (WGS) entry which is preliminary data.</text>
</comment>
<dbReference type="Proteomes" id="UP001597110">
    <property type="component" value="Unassembled WGS sequence"/>
</dbReference>
<sequence length="163" mass="17974">MRHVSPLSFLLCLLAASTASAHDTVPKTWCPTGTQQVVLRQFSFSERQLVEYRNQRLADGSVLGSACNTLKTCGIIDEWYWANQMAHEFALGSLLRTTTSLSESPMPVVRSPLTFNLNVDLKPVNGILDHHDQYRFSQGLAGDVVACRAIATPLPSGTQVRTR</sequence>
<feature type="chain" id="PRO_5045103675" description="Secreted protein" evidence="1">
    <location>
        <begin position="22"/>
        <end position="163"/>
    </location>
</feature>
<protein>
    <recommendedName>
        <fullName evidence="4">Secreted protein</fullName>
    </recommendedName>
</protein>
<keyword evidence="1" id="KW-0732">Signal</keyword>
<keyword evidence="3" id="KW-1185">Reference proteome</keyword>
<name>A0ABW2YGA5_9GAMM</name>
<evidence type="ECO:0008006" key="4">
    <source>
        <dbReference type="Google" id="ProtNLM"/>
    </source>
</evidence>
<organism evidence="2 3">
    <name type="scientific">Lysobacter brunescens</name>
    <dbReference type="NCBI Taxonomy" id="262323"/>
    <lineage>
        <taxon>Bacteria</taxon>
        <taxon>Pseudomonadati</taxon>
        <taxon>Pseudomonadota</taxon>
        <taxon>Gammaproteobacteria</taxon>
        <taxon>Lysobacterales</taxon>
        <taxon>Lysobacteraceae</taxon>
        <taxon>Lysobacter</taxon>
    </lineage>
</organism>
<gene>
    <name evidence="2" type="ORF">ACFQ0E_17870</name>
</gene>
<dbReference type="EMBL" id="JBHTIF010000005">
    <property type="protein sequence ID" value="MFD0727466.1"/>
    <property type="molecule type" value="Genomic_DNA"/>
</dbReference>
<accession>A0ABW2YGA5</accession>
<dbReference type="RefSeq" id="WP_386826156.1">
    <property type="nucleotide sequence ID" value="NZ_JBHTIF010000005.1"/>
</dbReference>
<evidence type="ECO:0000256" key="1">
    <source>
        <dbReference type="SAM" id="SignalP"/>
    </source>
</evidence>